<gene>
    <name evidence="1" type="ORF">g.156500</name>
</gene>
<evidence type="ECO:0008006" key="2">
    <source>
        <dbReference type="Google" id="ProtNLM"/>
    </source>
</evidence>
<proteinExistence type="predicted"/>
<accession>A0A2S2P2T1</accession>
<dbReference type="PANTHER" id="PTHR47027">
    <property type="entry name" value="REVERSE TRANSCRIPTASE DOMAIN-CONTAINING PROTEIN"/>
    <property type="match status" value="1"/>
</dbReference>
<sequence length="147" mass="17283">MMSRKTKVRLLYVVIIRSILTYGYEVSTTTKHTERKLRKFENRVWRKICGPIPLMKTRGTGVGDIGNKELYDLLELAPVTSFIKGQRLQRLGHIMRRGENETVRVALEWKPKGKRPKGRPRKRWIDVVEEDLKILGVEDWRGIVQDR</sequence>
<reference evidence="1" key="1">
    <citation type="submission" date="2018-04" db="EMBL/GenBank/DDBJ databases">
        <title>Transcriptome of Schizaphis graminum biotype I.</title>
        <authorList>
            <person name="Scully E.D."/>
            <person name="Geib S.M."/>
            <person name="Palmer N.A."/>
            <person name="Koch K."/>
            <person name="Bradshaw J."/>
            <person name="Heng-Moss T."/>
            <person name="Sarath G."/>
        </authorList>
    </citation>
    <scope>NUCLEOTIDE SEQUENCE</scope>
</reference>
<evidence type="ECO:0000313" key="1">
    <source>
        <dbReference type="EMBL" id="MBY23518.1"/>
    </source>
</evidence>
<organism evidence="1">
    <name type="scientific">Schizaphis graminum</name>
    <name type="common">Green bug aphid</name>
    <dbReference type="NCBI Taxonomy" id="13262"/>
    <lineage>
        <taxon>Eukaryota</taxon>
        <taxon>Metazoa</taxon>
        <taxon>Ecdysozoa</taxon>
        <taxon>Arthropoda</taxon>
        <taxon>Hexapoda</taxon>
        <taxon>Insecta</taxon>
        <taxon>Pterygota</taxon>
        <taxon>Neoptera</taxon>
        <taxon>Paraneoptera</taxon>
        <taxon>Hemiptera</taxon>
        <taxon>Sternorrhyncha</taxon>
        <taxon>Aphidomorpha</taxon>
        <taxon>Aphidoidea</taxon>
        <taxon>Aphididae</taxon>
        <taxon>Aphidini</taxon>
        <taxon>Schizaphis</taxon>
    </lineage>
</organism>
<name>A0A2S2P2T1_SCHGA</name>
<dbReference type="PANTHER" id="PTHR47027:SF25">
    <property type="entry name" value="REVERSE TRANSCRIPTASE DOMAIN-CONTAINING PROTEIN"/>
    <property type="match status" value="1"/>
</dbReference>
<dbReference type="AlphaFoldDB" id="A0A2S2P2T1"/>
<dbReference type="EMBL" id="GGMR01010899">
    <property type="protein sequence ID" value="MBY23518.1"/>
    <property type="molecule type" value="Transcribed_RNA"/>
</dbReference>
<protein>
    <recommendedName>
        <fullName evidence="2">Endonuclease-reverse transcriptase</fullName>
    </recommendedName>
</protein>